<reference evidence="10" key="2">
    <citation type="submission" date="2019-06" db="EMBL/GenBank/DDBJ databases">
        <authorList>
            <person name="Hu M."/>
        </authorList>
    </citation>
    <scope>NUCLEOTIDE SEQUENCE</scope>
    <source>
        <strain evidence="10">08RB2639</strain>
    </source>
</reference>
<evidence type="ECO:0000313" key="12">
    <source>
        <dbReference type="Proteomes" id="UP000553980"/>
    </source>
</evidence>
<dbReference type="GO" id="GO:0051287">
    <property type="term" value="F:NAD binding"/>
    <property type="evidence" value="ECO:0007669"/>
    <property type="project" value="UniProtKB-UniRule"/>
</dbReference>
<evidence type="ECO:0000313" key="10">
    <source>
        <dbReference type="EMBL" id="TNV10528.1"/>
    </source>
</evidence>
<evidence type="ECO:0000313" key="11">
    <source>
        <dbReference type="Proteomes" id="UP000313390"/>
    </source>
</evidence>
<dbReference type="EMBL" id="JACIEX010000009">
    <property type="protein sequence ID" value="MBB4095251.1"/>
    <property type="molecule type" value="Genomic_DNA"/>
</dbReference>
<gene>
    <name evidence="6" type="primary">nadX</name>
    <name evidence="10" type="ORF">FIB18_16285</name>
    <name evidence="9" type="ORF">GGQ79_003794</name>
</gene>
<evidence type="ECO:0000256" key="4">
    <source>
        <dbReference type="ARBA" id="ARBA00023002"/>
    </source>
</evidence>
<dbReference type="Pfam" id="PF01958">
    <property type="entry name" value="Asp_DH_C"/>
    <property type="match status" value="1"/>
</dbReference>
<dbReference type="PANTHER" id="PTHR31873">
    <property type="entry name" value="L-ASPARTATE DEHYDROGENASE-RELATED"/>
    <property type="match status" value="1"/>
</dbReference>
<dbReference type="InterPro" id="IPR002811">
    <property type="entry name" value="Asp_DH"/>
</dbReference>
<keyword evidence="12" id="KW-1185">Reference proteome</keyword>
<feature type="active site" evidence="6">
    <location>
        <position position="221"/>
    </location>
</feature>
<dbReference type="Gene3D" id="3.40.50.720">
    <property type="entry name" value="NAD(P)-binding Rossmann-like Domain"/>
    <property type="match status" value="1"/>
</dbReference>
<dbReference type="InterPro" id="IPR036291">
    <property type="entry name" value="NAD(P)-bd_dom_sf"/>
</dbReference>
<dbReference type="EC" id="1.4.1.21" evidence="6"/>
<dbReference type="UniPathway" id="UPA00253">
    <property type="reaction ID" value="UER00456"/>
</dbReference>
<dbReference type="GO" id="GO:0050661">
    <property type="term" value="F:NADP binding"/>
    <property type="evidence" value="ECO:0007669"/>
    <property type="project" value="UniProtKB-UniRule"/>
</dbReference>
<dbReference type="InterPro" id="IPR020626">
    <property type="entry name" value="Asp_DH_prok"/>
</dbReference>
<keyword evidence="2 6" id="KW-0662">Pyridine nucleotide biosynthesis</keyword>
<accession>A0A5C5CHA3</accession>
<dbReference type="GO" id="GO:0016639">
    <property type="term" value="F:oxidoreductase activity, acting on the CH-NH2 group of donors, NAD or NADP as acceptor"/>
    <property type="evidence" value="ECO:0007669"/>
    <property type="project" value="UniProtKB-UniRule"/>
</dbReference>
<feature type="binding site" evidence="6">
    <location>
        <position position="191"/>
    </location>
    <ligand>
        <name>NAD(+)</name>
        <dbReference type="ChEBI" id="CHEBI:57540"/>
    </ligand>
</feature>
<comment type="similarity">
    <text evidence="1 6">Belongs to the L-aspartate dehydrogenase family.</text>
</comment>
<dbReference type="InterPro" id="IPR011182">
    <property type="entry name" value="L-Asp_DH"/>
</dbReference>
<evidence type="ECO:0000256" key="2">
    <source>
        <dbReference type="ARBA" id="ARBA00022642"/>
    </source>
</evidence>
<evidence type="ECO:0000256" key="3">
    <source>
        <dbReference type="ARBA" id="ARBA00022857"/>
    </source>
</evidence>
<dbReference type="GO" id="GO:0033735">
    <property type="term" value="F:aspartate dehydrogenase [NAD(P)+] activity"/>
    <property type="evidence" value="ECO:0007669"/>
    <property type="project" value="UniProtKB-EC"/>
</dbReference>
<evidence type="ECO:0000313" key="9">
    <source>
        <dbReference type="EMBL" id="MBB4095251.1"/>
    </source>
</evidence>
<keyword evidence="4 6" id="KW-0560">Oxidoreductase</keyword>
<dbReference type="Proteomes" id="UP000553980">
    <property type="component" value="Unassembled WGS sequence"/>
</dbReference>
<comment type="catalytic activity">
    <reaction evidence="6">
        <text>L-aspartate + NADP(+) + H2O = oxaloacetate + NH4(+) + NADPH + H(+)</text>
        <dbReference type="Rhea" id="RHEA:11784"/>
        <dbReference type="ChEBI" id="CHEBI:15377"/>
        <dbReference type="ChEBI" id="CHEBI:15378"/>
        <dbReference type="ChEBI" id="CHEBI:16452"/>
        <dbReference type="ChEBI" id="CHEBI:28938"/>
        <dbReference type="ChEBI" id="CHEBI:29991"/>
        <dbReference type="ChEBI" id="CHEBI:57783"/>
        <dbReference type="ChEBI" id="CHEBI:58349"/>
        <dbReference type="EC" id="1.4.1.21"/>
    </reaction>
</comment>
<evidence type="ECO:0000256" key="6">
    <source>
        <dbReference type="HAMAP-Rule" id="MF_01265"/>
    </source>
</evidence>
<dbReference type="Pfam" id="PF03447">
    <property type="entry name" value="NAD_binding_3"/>
    <property type="match status" value="1"/>
</dbReference>
<dbReference type="PIRSF" id="PIRSF005227">
    <property type="entry name" value="Asp_dh_NAD_syn"/>
    <property type="match status" value="1"/>
</dbReference>
<comment type="caution">
    <text evidence="10">The sequence shown here is derived from an EMBL/GenBank/DDBJ whole genome shotgun (WGS) entry which is preliminary data.</text>
</comment>
<evidence type="ECO:0000256" key="1">
    <source>
        <dbReference type="ARBA" id="ARBA00008331"/>
    </source>
</evidence>
<organism evidence="10 11">
    <name type="scientific">Brucella pecoris</name>
    <dbReference type="NCBI Taxonomy" id="867683"/>
    <lineage>
        <taxon>Bacteria</taxon>
        <taxon>Pseudomonadati</taxon>
        <taxon>Pseudomonadota</taxon>
        <taxon>Alphaproteobacteria</taxon>
        <taxon>Hyphomicrobiales</taxon>
        <taxon>Brucellaceae</taxon>
        <taxon>Brucella/Ochrobactrum group</taxon>
        <taxon>Brucella</taxon>
    </lineage>
</organism>
<dbReference type="Gene3D" id="3.30.360.10">
    <property type="entry name" value="Dihydrodipicolinate Reductase, domain 2"/>
    <property type="match status" value="1"/>
</dbReference>
<sequence>MSESEVVAFVGWGAISKRVAELLAERKSCVKIGAIAVRDRSASREGIPAGAVLIEDPAELAATGASLVVEAAGRPSVLPWGEAAFAAGMDFAVSSTSAFVDDALFQRLKDVAAASGAKLIIPPGALGGIDALSAASRLSIASVEHRIIKPAKAWEGTPAAQLIPLDEISEATVFFTDTARKAADAFPQNANVAVITSLAGIGIDHTRVTLVADPTARLNTHEIIAEGAFGRMHLRFENGPLATNPKSSEMTALNLVRLIENRAVTTVI</sequence>
<comment type="pathway">
    <text evidence="6">Cofactor biosynthesis; NAD(+) biosynthesis; iminoaspartate from L-aspartate (dehydrogenase route): step 1/1.</text>
</comment>
<proteinExistence type="inferred from homology"/>
<dbReference type="GO" id="GO:0009435">
    <property type="term" value="P:NAD+ biosynthetic process"/>
    <property type="evidence" value="ECO:0007669"/>
    <property type="project" value="UniProtKB-UniRule"/>
</dbReference>
<name>A0A5C5CHA3_9HYPH</name>
<feature type="domain" description="Aspartate dehydrogenase" evidence="7">
    <location>
        <begin position="169"/>
        <end position="255"/>
    </location>
</feature>
<dbReference type="SUPFAM" id="SSF55347">
    <property type="entry name" value="Glyceraldehyde-3-phosphate dehydrogenase-like, C-terminal domain"/>
    <property type="match status" value="1"/>
</dbReference>
<dbReference type="PANTHER" id="PTHR31873:SF6">
    <property type="entry name" value="ASPARTATE DEHYDROGENASE DOMAIN-CONTAINING PROTEIN"/>
    <property type="match status" value="1"/>
</dbReference>
<dbReference type="SUPFAM" id="SSF51735">
    <property type="entry name" value="NAD(P)-binding Rossmann-fold domains"/>
    <property type="match status" value="1"/>
</dbReference>
<reference evidence="9 12" key="3">
    <citation type="submission" date="2020-08" db="EMBL/GenBank/DDBJ databases">
        <title>Genomic Encyclopedia of Type Strains, Phase IV (KMG-IV): sequencing the most valuable type-strain genomes for metagenomic binning, comparative biology and taxonomic classification.</title>
        <authorList>
            <person name="Goeker M."/>
        </authorList>
    </citation>
    <scope>NUCLEOTIDE SEQUENCE [LARGE SCALE GENOMIC DNA]</scope>
    <source>
        <strain evidence="9 12">DSM 23868</strain>
    </source>
</reference>
<protein>
    <recommendedName>
        <fullName evidence="6">L-aspartate dehydrogenase</fullName>
        <ecNumber evidence="6">1.4.1.21</ecNumber>
    </recommendedName>
</protein>
<feature type="binding site" evidence="6">
    <location>
        <position position="125"/>
    </location>
    <ligand>
        <name>NAD(+)</name>
        <dbReference type="ChEBI" id="CHEBI:57540"/>
    </ligand>
</feature>
<keyword evidence="3 6" id="KW-0521">NADP</keyword>
<dbReference type="EMBL" id="VEWK01000009">
    <property type="protein sequence ID" value="TNV10528.1"/>
    <property type="molecule type" value="Genomic_DNA"/>
</dbReference>
<dbReference type="OrthoDB" id="8456681at2"/>
<evidence type="ECO:0000259" key="7">
    <source>
        <dbReference type="Pfam" id="PF01958"/>
    </source>
</evidence>
<dbReference type="InterPro" id="IPR005106">
    <property type="entry name" value="Asp/hSer_DH_NAD-bd"/>
</dbReference>
<feature type="domain" description="Aspartate/homoserine dehydrogenase NAD-binding" evidence="8">
    <location>
        <begin position="11"/>
        <end position="122"/>
    </location>
</feature>
<dbReference type="Proteomes" id="UP000313390">
    <property type="component" value="Unassembled WGS sequence"/>
</dbReference>
<dbReference type="RefSeq" id="WP_140021704.1">
    <property type="nucleotide sequence ID" value="NZ_JACIEX010000009.1"/>
</dbReference>
<dbReference type="AlphaFoldDB" id="A0A5C5CHA3"/>
<comment type="miscellaneous">
    <text evidence="6">The iminoaspartate product is unstable in aqueous solution and can decompose to oxaloacetate and ammonia.</text>
</comment>
<keyword evidence="5 6" id="KW-0520">NAD</keyword>
<reference evidence="10 11" key="1">
    <citation type="journal article" date="2011" name="Int. J. Syst. Evol. Microbiol.">
        <title>Ochrobactrum pecoris sp. nov., isolated from farm animals.</title>
        <authorList>
            <person name="Kampfer P."/>
            <person name="Huber B."/>
            <person name="Busse H.J."/>
            <person name="Scholz H.C."/>
            <person name="Tomaso H."/>
            <person name="Hotzel H."/>
            <person name="Melzer F."/>
        </authorList>
    </citation>
    <scope>NUCLEOTIDE SEQUENCE [LARGE SCALE GENOMIC DNA]</scope>
    <source>
        <strain evidence="10 11">08RB2639</strain>
    </source>
</reference>
<comment type="catalytic activity">
    <reaction evidence="6">
        <text>L-aspartate + NAD(+) + H2O = oxaloacetate + NH4(+) + NADH + H(+)</text>
        <dbReference type="Rhea" id="RHEA:11788"/>
        <dbReference type="ChEBI" id="CHEBI:15377"/>
        <dbReference type="ChEBI" id="CHEBI:15378"/>
        <dbReference type="ChEBI" id="CHEBI:16452"/>
        <dbReference type="ChEBI" id="CHEBI:28938"/>
        <dbReference type="ChEBI" id="CHEBI:29991"/>
        <dbReference type="ChEBI" id="CHEBI:57540"/>
        <dbReference type="ChEBI" id="CHEBI:57945"/>
        <dbReference type="EC" id="1.4.1.21"/>
    </reaction>
</comment>
<evidence type="ECO:0000259" key="8">
    <source>
        <dbReference type="Pfam" id="PF03447"/>
    </source>
</evidence>
<dbReference type="NCBIfam" id="NF009828">
    <property type="entry name" value="PRK13303.1-3"/>
    <property type="match status" value="1"/>
</dbReference>
<comment type="function">
    <text evidence="6">Specifically catalyzes the NAD or NADP-dependent dehydrogenation of L-aspartate to iminoaspartate.</text>
</comment>
<evidence type="ECO:0000256" key="5">
    <source>
        <dbReference type="ARBA" id="ARBA00023027"/>
    </source>
</evidence>
<dbReference type="HAMAP" id="MF_01265">
    <property type="entry name" value="NadX"/>
    <property type="match status" value="1"/>
</dbReference>